<dbReference type="EMBL" id="CP157199">
    <property type="protein sequence ID" value="XBG60680.1"/>
    <property type="molecule type" value="Genomic_DNA"/>
</dbReference>
<dbReference type="SUPFAM" id="SSF56935">
    <property type="entry name" value="Porins"/>
    <property type="match status" value="1"/>
</dbReference>
<protein>
    <submittedName>
        <fullName evidence="10">Carboxypeptidase regulatory-like domain-containing protein</fullName>
    </submittedName>
</protein>
<proteinExistence type="predicted"/>
<evidence type="ECO:0000313" key="10">
    <source>
        <dbReference type="EMBL" id="XBG60680.1"/>
    </source>
</evidence>
<evidence type="ECO:0000256" key="4">
    <source>
        <dbReference type="ARBA" id="ARBA00022692"/>
    </source>
</evidence>
<keyword evidence="10" id="KW-0121">Carboxypeptidase</keyword>
<keyword evidence="4" id="KW-0812">Transmembrane</keyword>
<keyword evidence="3" id="KW-1134">Transmembrane beta strand</keyword>
<dbReference type="GO" id="GO:0009279">
    <property type="term" value="C:cell outer membrane"/>
    <property type="evidence" value="ECO:0007669"/>
    <property type="project" value="UniProtKB-SubCell"/>
</dbReference>
<gene>
    <name evidence="10" type="ORF">ABGB03_12510</name>
</gene>
<keyword evidence="10" id="KW-0378">Hydrolase</keyword>
<name>A0AAU7BQN9_9FLAO</name>
<dbReference type="AlphaFoldDB" id="A0AAU7BQN9"/>
<dbReference type="InterPro" id="IPR036942">
    <property type="entry name" value="Beta-barrel_TonB_sf"/>
</dbReference>
<dbReference type="GO" id="GO:0015344">
    <property type="term" value="F:siderophore uptake transmembrane transporter activity"/>
    <property type="evidence" value="ECO:0007669"/>
    <property type="project" value="TreeGrafter"/>
</dbReference>
<dbReference type="InterPro" id="IPR012910">
    <property type="entry name" value="Plug_dom"/>
</dbReference>
<accession>A0AAU7BQN9</accession>
<dbReference type="RefSeq" id="WP_347922910.1">
    <property type="nucleotide sequence ID" value="NZ_CP157199.1"/>
</dbReference>
<organism evidence="10">
    <name type="scientific">Pontimicrobium sp. SW4</name>
    <dbReference type="NCBI Taxonomy" id="3153519"/>
    <lineage>
        <taxon>Bacteria</taxon>
        <taxon>Pseudomonadati</taxon>
        <taxon>Bacteroidota</taxon>
        <taxon>Flavobacteriia</taxon>
        <taxon>Flavobacteriales</taxon>
        <taxon>Flavobacteriaceae</taxon>
        <taxon>Pontimicrobium</taxon>
    </lineage>
</organism>
<keyword evidence="10" id="KW-0645">Protease</keyword>
<feature type="domain" description="TonB-dependent transporter Oar-like beta-barrel" evidence="9">
    <location>
        <begin position="359"/>
        <end position="1012"/>
    </location>
</feature>
<keyword evidence="6" id="KW-0998">Cell outer membrane</keyword>
<dbReference type="InterPro" id="IPR008969">
    <property type="entry name" value="CarboxyPept-like_regulatory"/>
</dbReference>
<sequence length="1073" mass="118252">MKNLTKFLAAIVFVFISQSSFSQGITTSSINGKVLDGDTPLLGANIVATHIPSGTQYGTISDIDGLFRIPNMRVGGPYTVSITYVGFKDFIRENIALQLGQTFRVNAVMVEDINALEEIVITAQSNNIFDGNKTGTETTINSRQINSLPTTSRSIADFVRITPQATISEGSDGFSINIAGQNNRFNTIFVDGAVNNDQFGLSASGTNGGQTGASPFSMDAIEQFNVAVAPFDVKLSGFTGGAINAITKSGSNDFKGTVYGFSRNEDLVGKTPVDLVTSGKREKVAEFTSNTYGISIGGPIKKDKLFFFVNYEREENETPNSFNLDGYIGNSLATDLSALRSDLVSRFGYDPGSPNSGTTFLENDKVTAKLDYNANENHKFSLSYRYTGIENLEANTTDYNSINFANGSELFSSKTNSATLEWNWQIGNRASNNLIIGYTKVADDRDPSGNPFPSVQIRDGSGNIQFGGEQYSTANLLDQKVFTITDNFEIYRGAHTLTIGTHNEFSSSKNLFFANNYGFYRFSNLNDFLTNALPNQYQRGYSLLSDGVGDTSSGAAEFDLVQYGVYFQDEVQMTDDLKMSFGLRFDLPVWKDGLLNDDFNNRTIPLLEAAGKNLQGARAGGGISSTVHFSPRMGFNWNVNGDYRTQIRGGLGVFTSRMPNVWPGAVYNNNGITGGYLFDGSPDFMFNPDINNQPVGVAPGSGGTGGNIDLFASDLKLPQIVKYNIGVDKKLPWWGLVLNADFIYQDNIQTLYYENLNIKGPAGHLNGADNRPYYSDSFGDLIDNTYGRVILGSNTGEGYSWNASVGLTKTYSKGFMGNITYTYGDARGIFDLTSSQNSSQWRNLQTVNGKNSNLPVTRSDFAAGHKIASWMSYEFKWLKNLKTAVSFYYEGREGMPFSYTYNDGPDLLNDDSSDNALIYVPADQSEITLLDGANGLTTQEQWDALNAFIEDNKYLRSRRGKYAERNGDRGESWSHVVDFKLAQDLNFNFGNTKNTLQFTMDIFNLTNLLNKEWGVRKYVPNFGEIELLNTVSAAPDPVFNFDPSVVDNIEQIDDLGVQSSRWQIRVGLRYNFN</sequence>
<dbReference type="InterPro" id="IPR057601">
    <property type="entry name" value="Oar-like_b-barrel"/>
</dbReference>
<dbReference type="Pfam" id="PF25183">
    <property type="entry name" value="OMP_b-brl_4"/>
    <property type="match status" value="2"/>
</dbReference>
<keyword evidence="2" id="KW-0813">Transport</keyword>
<dbReference type="Gene3D" id="2.170.130.10">
    <property type="entry name" value="TonB-dependent receptor, plug domain"/>
    <property type="match status" value="1"/>
</dbReference>
<dbReference type="PANTHER" id="PTHR30069">
    <property type="entry name" value="TONB-DEPENDENT OUTER MEMBRANE RECEPTOR"/>
    <property type="match status" value="1"/>
</dbReference>
<evidence type="ECO:0000256" key="2">
    <source>
        <dbReference type="ARBA" id="ARBA00022448"/>
    </source>
</evidence>
<feature type="signal peptide" evidence="7">
    <location>
        <begin position="1"/>
        <end position="22"/>
    </location>
</feature>
<evidence type="ECO:0000259" key="8">
    <source>
        <dbReference type="Pfam" id="PF07715"/>
    </source>
</evidence>
<evidence type="ECO:0000256" key="5">
    <source>
        <dbReference type="ARBA" id="ARBA00023136"/>
    </source>
</evidence>
<dbReference type="SUPFAM" id="SSF49464">
    <property type="entry name" value="Carboxypeptidase regulatory domain-like"/>
    <property type="match status" value="1"/>
</dbReference>
<evidence type="ECO:0000256" key="3">
    <source>
        <dbReference type="ARBA" id="ARBA00022452"/>
    </source>
</evidence>
<dbReference type="PANTHER" id="PTHR30069:SF46">
    <property type="entry name" value="OAR PROTEIN"/>
    <property type="match status" value="1"/>
</dbReference>
<dbReference type="GO" id="GO:0004180">
    <property type="term" value="F:carboxypeptidase activity"/>
    <property type="evidence" value="ECO:0007669"/>
    <property type="project" value="UniProtKB-KW"/>
</dbReference>
<feature type="domain" description="TonB-dependent receptor plug" evidence="8">
    <location>
        <begin position="134"/>
        <end position="236"/>
    </location>
</feature>
<keyword evidence="7" id="KW-0732">Signal</keyword>
<comment type="subcellular location">
    <subcellularLocation>
        <location evidence="1">Cell outer membrane</location>
        <topology evidence="1">Multi-pass membrane protein</topology>
    </subcellularLocation>
</comment>
<dbReference type="Gene3D" id="2.40.170.20">
    <property type="entry name" value="TonB-dependent receptor, beta-barrel domain"/>
    <property type="match status" value="1"/>
</dbReference>
<dbReference type="Gene3D" id="2.60.40.1120">
    <property type="entry name" value="Carboxypeptidase-like, regulatory domain"/>
    <property type="match status" value="1"/>
</dbReference>
<evidence type="ECO:0000256" key="7">
    <source>
        <dbReference type="SAM" id="SignalP"/>
    </source>
</evidence>
<evidence type="ECO:0000256" key="1">
    <source>
        <dbReference type="ARBA" id="ARBA00004571"/>
    </source>
</evidence>
<reference evidence="10" key="1">
    <citation type="submission" date="2024-05" db="EMBL/GenBank/DDBJ databases">
        <title>Pontimicrobium maritimus sp. nov., isolated form sea water.</title>
        <authorList>
            <person name="Muhammad N."/>
            <person name="Vuong T.Q."/>
            <person name="Han H.L."/>
            <person name="Kim S.-G."/>
        </authorList>
    </citation>
    <scope>NUCLEOTIDE SEQUENCE</scope>
    <source>
        <strain evidence="10">SW4</strain>
    </source>
</reference>
<feature type="chain" id="PRO_5043907661" evidence="7">
    <location>
        <begin position="23"/>
        <end position="1073"/>
    </location>
</feature>
<evidence type="ECO:0000259" key="9">
    <source>
        <dbReference type="Pfam" id="PF25183"/>
    </source>
</evidence>
<keyword evidence="5" id="KW-0472">Membrane</keyword>
<evidence type="ECO:0000256" key="6">
    <source>
        <dbReference type="ARBA" id="ARBA00023237"/>
    </source>
</evidence>
<dbReference type="InterPro" id="IPR039426">
    <property type="entry name" value="TonB-dep_rcpt-like"/>
</dbReference>
<dbReference type="GO" id="GO:0044718">
    <property type="term" value="P:siderophore transmembrane transport"/>
    <property type="evidence" value="ECO:0007669"/>
    <property type="project" value="TreeGrafter"/>
</dbReference>
<dbReference type="Pfam" id="PF07715">
    <property type="entry name" value="Plug"/>
    <property type="match status" value="1"/>
</dbReference>
<feature type="domain" description="TonB-dependent transporter Oar-like beta-barrel" evidence="9">
    <location>
        <begin position="246"/>
        <end position="324"/>
    </location>
</feature>
<dbReference type="Pfam" id="PF13620">
    <property type="entry name" value="CarboxypepD_reg"/>
    <property type="match status" value="1"/>
</dbReference>
<dbReference type="InterPro" id="IPR037066">
    <property type="entry name" value="Plug_dom_sf"/>
</dbReference>